<dbReference type="GO" id="GO:0003677">
    <property type="term" value="F:DNA binding"/>
    <property type="evidence" value="ECO:0007669"/>
    <property type="project" value="UniProtKB-UniRule"/>
</dbReference>
<dbReference type="InterPro" id="IPR055446">
    <property type="entry name" value="RecD2_N_OB"/>
</dbReference>
<dbReference type="NCBIfam" id="TIGR01448">
    <property type="entry name" value="recD_rel"/>
    <property type="match status" value="1"/>
</dbReference>
<dbReference type="InterPro" id="IPR050534">
    <property type="entry name" value="Coronavir_polyprotein_1ab"/>
</dbReference>
<dbReference type="AlphaFoldDB" id="A0AAE3AQH1"/>
<dbReference type="Pfam" id="PF13245">
    <property type="entry name" value="AAA_19"/>
    <property type="match status" value="1"/>
</dbReference>
<dbReference type="PANTHER" id="PTHR43788">
    <property type="entry name" value="DNA2/NAM7 HELICASE FAMILY MEMBER"/>
    <property type="match status" value="1"/>
</dbReference>
<dbReference type="GO" id="GO:0009338">
    <property type="term" value="C:exodeoxyribonuclease V complex"/>
    <property type="evidence" value="ECO:0007669"/>
    <property type="project" value="TreeGrafter"/>
</dbReference>
<evidence type="ECO:0000256" key="2">
    <source>
        <dbReference type="ARBA" id="ARBA00022840"/>
    </source>
</evidence>
<dbReference type="GO" id="GO:0043139">
    <property type="term" value="F:5'-3' DNA helicase activity"/>
    <property type="evidence" value="ECO:0007669"/>
    <property type="project" value="UniProtKB-UniRule"/>
</dbReference>
<reference evidence="5" key="1">
    <citation type="submission" date="2021-10" db="EMBL/GenBank/DDBJ databases">
        <title>Anaerobic single-cell dispensing facilitates the cultivation of human gut bacteria.</title>
        <authorList>
            <person name="Afrizal A."/>
        </authorList>
    </citation>
    <scope>NUCLEOTIDE SEQUENCE</scope>
    <source>
        <strain evidence="5">CLA-AA-H274</strain>
    </source>
</reference>
<dbReference type="InterPro" id="IPR006345">
    <property type="entry name" value="RecD2"/>
</dbReference>
<dbReference type="InterPro" id="IPR027785">
    <property type="entry name" value="UvrD-like_helicase_C"/>
</dbReference>
<dbReference type="InterPro" id="IPR027417">
    <property type="entry name" value="P-loop_NTPase"/>
</dbReference>
<evidence type="ECO:0000256" key="3">
    <source>
        <dbReference type="HAMAP-Rule" id="MF_01488"/>
    </source>
</evidence>
<dbReference type="RefSeq" id="WP_308450302.1">
    <property type="nucleotide sequence ID" value="NZ_JAJEPU010000001.1"/>
</dbReference>
<dbReference type="InterPro" id="IPR010994">
    <property type="entry name" value="RuvA_2-like"/>
</dbReference>
<dbReference type="HAMAP" id="MF_01488">
    <property type="entry name" value="RecD2"/>
    <property type="match status" value="1"/>
</dbReference>
<name>A0AAE3AQH1_9FIRM</name>
<dbReference type="GO" id="GO:0006310">
    <property type="term" value="P:DNA recombination"/>
    <property type="evidence" value="ECO:0007669"/>
    <property type="project" value="InterPro"/>
</dbReference>
<dbReference type="GO" id="GO:0017116">
    <property type="term" value="F:single-stranded DNA helicase activity"/>
    <property type="evidence" value="ECO:0007669"/>
    <property type="project" value="TreeGrafter"/>
</dbReference>
<comment type="similarity">
    <text evidence="3">Belongs to the RecD family. RecD2 subfamily.</text>
</comment>
<keyword evidence="3" id="KW-0378">Hydrolase</keyword>
<dbReference type="InterPro" id="IPR003593">
    <property type="entry name" value="AAA+_ATPase"/>
</dbReference>
<keyword evidence="2 3" id="KW-0067">ATP-binding</keyword>
<dbReference type="Pfam" id="PF13538">
    <property type="entry name" value="UvrD_C_2"/>
    <property type="match status" value="1"/>
</dbReference>
<dbReference type="Pfam" id="PF14490">
    <property type="entry name" value="HHH_RecD2"/>
    <property type="match status" value="1"/>
</dbReference>
<dbReference type="Pfam" id="PF23139">
    <property type="entry name" value="OB_YrrC"/>
    <property type="match status" value="1"/>
</dbReference>
<evidence type="ECO:0000313" key="6">
    <source>
        <dbReference type="Proteomes" id="UP001198962"/>
    </source>
</evidence>
<comment type="caution">
    <text evidence="5">The sequence shown here is derived from an EMBL/GenBank/DDBJ whole genome shotgun (WGS) entry which is preliminary data.</text>
</comment>
<keyword evidence="3" id="KW-0238">DNA-binding</keyword>
<dbReference type="SUPFAM" id="SSF52540">
    <property type="entry name" value="P-loop containing nucleoside triphosphate hydrolases"/>
    <property type="match status" value="2"/>
</dbReference>
<feature type="binding site" evidence="3">
    <location>
        <begin position="345"/>
        <end position="349"/>
    </location>
    <ligand>
        <name>ATP</name>
        <dbReference type="ChEBI" id="CHEBI:30616"/>
    </ligand>
</feature>
<organism evidence="5 6">
    <name type="scientific">Brotaphodocola catenula</name>
    <dbReference type="NCBI Taxonomy" id="2885361"/>
    <lineage>
        <taxon>Bacteria</taxon>
        <taxon>Bacillati</taxon>
        <taxon>Bacillota</taxon>
        <taxon>Clostridia</taxon>
        <taxon>Lachnospirales</taxon>
        <taxon>Lachnospiraceae</taxon>
        <taxon>Brotaphodocola</taxon>
    </lineage>
</organism>
<dbReference type="GO" id="GO:0016787">
    <property type="term" value="F:hydrolase activity"/>
    <property type="evidence" value="ECO:0007669"/>
    <property type="project" value="UniProtKB-KW"/>
</dbReference>
<dbReference type="CDD" id="cd17933">
    <property type="entry name" value="DEXSc_RecD-like"/>
    <property type="match status" value="1"/>
</dbReference>
<dbReference type="EMBL" id="JAJEPU010000001">
    <property type="protein sequence ID" value="MCC2163422.1"/>
    <property type="molecule type" value="Genomic_DNA"/>
</dbReference>
<keyword evidence="3" id="KW-0413">Isomerase</keyword>
<dbReference type="Gene3D" id="3.40.50.300">
    <property type="entry name" value="P-loop containing nucleotide triphosphate hydrolases"/>
    <property type="match status" value="2"/>
</dbReference>
<keyword evidence="6" id="KW-1185">Reference proteome</keyword>
<dbReference type="GO" id="GO:0005524">
    <property type="term" value="F:ATP binding"/>
    <property type="evidence" value="ECO:0007669"/>
    <property type="project" value="UniProtKB-UniRule"/>
</dbReference>
<dbReference type="Proteomes" id="UP001198962">
    <property type="component" value="Unassembled WGS sequence"/>
</dbReference>
<comment type="catalytic activity">
    <reaction evidence="3">
        <text>ATP + H2O = ADP + phosphate + H(+)</text>
        <dbReference type="Rhea" id="RHEA:13065"/>
        <dbReference type="ChEBI" id="CHEBI:15377"/>
        <dbReference type="ChEBI" id="CHEBI:15378"/>
        <dbReference type="ChEBI" id="CHEBI:30616"/>
        <dbReference type="ChEBI" id="CHEBI:43474"/>
        <dbReference type="ChEBI" id="CHEBI:456216"/>
        <dbReference type="EC" id="5.6.2.3"/>
    </reaction>
</comment>
<dbReference type="CDD" id="cd18809">
    <property type="entry name" value="SF1_C_RecD"/>
    <property type="match status" value="1"/>
</dbReference>
<dbReference type="Gene3D" id="1.10.10.2220">
    <property type="match status" value="1"/>
</dbReference>
<accession>A0AAE3AQH1</accession>
<gene>
    <name evidence="3" type="primary">recD2</name>
    <name evidence="5" type="ORF">LKD32_00760</name>
</gene>
<sequence>MATVKGYVEKIKFRNEDNGYSILSVFADGEDYILVGIFPYIGEGDYIEATGREVAHPVYGDQIQVEHYEMKAPEDTASMERYLGSGAIKGVGGALAARIVKRFKADTFRIIEEEPERLAEVKGVSEKMAISISEQMEEKKEMREAMMFLQEYGISMNLSLRIYKEYGARLYGIIRENPYRLADDIQGIGFKMADEIARQSGIFTDSDFRIRSGLLYTLQQSVASGHTYLPKEELLRGASELLHVNIESMEKHLMDLQMEKKIVVKLNEDGQESCHVYASQYYYTELNSARMLHDLNIRGNEPEKAIRKRLKKICAEEHIEADELQIQAVIEAVNSGLLIITGGPGTGKTTTINTIIRYFEEEEMEILLGAPTGRAAKRMTEATGYEAKTIHRLLELNGVPDENGGTMGMHFERNEENPLDADAIIIDETSMVDVYLMHALLRAINPGTRLILVGDVNQLPSVGPGNVLRDMIASGAFNVVKLSRIFRQAKESDIIVNAHRINDGEQIPLGKRSKDFLFIRRENPDAIISAMITLIREKLPNYVQADPFDIQIMTPMRRGALGVERLNTILQEYLNPKSENKAEKESGGTVYRVGDKVMQIKNNYQIEWEIRSSRGIPVESGTGVFNGDIGIIREINRFADTVTVEFDERKMVEYGFKQLEELELAYAITIHKSQGSEYPAVIIPVHSGPRMLMTRNLIYTAVTRARKCVCLVGIPETFQAMVNNDTEQQRYTGLKQRIREVMETELE</sequence>
<dbReference type="SUPFAM" id="SSF47781">
    <property type="entry name" value="RuvA domain 2-like"/>
    <property type="match status" value="1"/>
</dbReference>
<evidence type="ECO:0000259" key="4">
    <source>
        <dbReference type="SMART" id="SM00382"/>
    </source>
</evidence>
<dbReference type="InterPro" id="IPR029493">
    <property type="entry name" value="RecD2-like_HHH"/>
</dbReference>
<proteinExistence type="inferred from homology"/>
<dbReference type="PANTHER" id="PTHR43788:SF6">
    <property type="entry name" value="DNA HELICASE B"/>
    <property type="match status" value="1"/>
</dbReference>
<dbReference type="Gene3D" id="1.10.150.20">
    <property type="entry name" value="5' to 3' exonuclease, C-terminal subdomain"/>
    <property type="match status" value="1"/>
</dbReference>
<dbReference type="EC" id="5.6.2.3" evidence="3"/>
<keyword evidence="1 3" id="KW-0547">Nucleotide-binding</keyword>
<feature type="domain" description="AAA+ ATPase" evidence="4">
    <location>
        <begin position="334"/>
        <end position="523"/>
    </location>
</feature>
<dbReference type="Pfam" id="PF18335">
    <property type="entry name" value="SH3_13"/>
    <property type="match status" value="1"/>
</dbReference>
<evidence type="ECO:0000256" key="1">
    <source>
        <dbReference type="ARBA" id="ARBA00022741"/>
    </source>
</evidence>
<dbReference type="SMART" id="SM00382">
    <property type="entry name" value="AAA"/>
    <property type="match status" value="1"/>
</dbReference>
<keyword evidence="3 5" id="KW-0347">Helicase</keyword>
<dbReference type="InterPro" id="IPR041451">
    <property type="entry name" value="RecD2_SH13"/>
</dbReference>
<comment type="function">
    <text evidence="3">DNA-dependent ATPase and ATP-dependent 5'-3' DNA helicase. Has no activity on blunt DNA or DNA with 3'-overhangs, requires at least 10 bases of 5'-ssDNA for helicase activity.</text>
</comment>
<protein>
    <recommendedName>
        <fullName evidence="3">ATP-dependent RecD2 DNA helicase</fullName>
        <ecNumber evidence="3">5.6.2.3</ecNumber>
    </recommendedName>
    <alternativeName>
        <fullName evidence="3">DNA 5'-3' helicase subunit RecD2</fullName>
    </alternativeName>
</protein>
<dbReference type="Gene3D" id="2.30.30.940">
    <property type="match status" value="1"/>
</dbReference>
<evidence type="ECO:0000313" key="5">
    <source>
        <dbReference type="EMBL" id="MCC2163422.1"/>
    </source>
</evidence>
<dbReference type="Pfam" id="PF14520">
    <property type="entry name" value="HHH_5"/>
    <property type="match status" value="1"/>
</dbReference>